<evidence type="ECO:0000313" key="1">
    <source>
        <dbReference type="EMBL" id="CAA9485950.1"/>
    </source>
</evidence>
<accession>A0A6J4S9C3</accession>
<sequence length="48" mass="5459">MPPVPRRPCPRAVATDNRAFLGHLHRIGNAREAARALSLSRTRFTKRH</sequence>
<name>A0A6J4S9C3_9SPHN</name>
<reference evidence="1" key="1">
    <citation type="submission" date="2020-02" db="EMBL/GenBank/DDBJ databases">
        <authorList>
            <person name="Meier V. D."/>
        </authorList>
    </citation>
    <scope>NUCLEOTIDE SEQUENCE</scope>
    <source>
        <strain evidence="1">AVDCRST_MAG39</strain>
    </source>
</reference>
<evidence type="ECO:0008006" key="2">
    <source>
        <dbReference type="Google" id="ProtNLM"/>
    </source>
</evidence>
<dbReference type="EMBL" id="CADCVW010000020">
    <property type="protein sequence ID" value="CAA9485950.1"/>
    <property type="molecule type" value="Genomic_DNA"/>
</dbReference>
<dbReference type="AlphaFoldDB" id="A0A6J4S9C3"/>
<organism evidence="1">
    <name type="scientific">uncultured Sphingomonadaceae bacterium</name>
    <dbReference type="NCBI Taxonomy" id="169976"/>
    <lineage>
        <taxon>Bacteria</taxon>
        <taxon>Pseudomonadati</taxon>
        <taxon>Pseudomonadota</taxon>
        <taxon>Alphaproteobacteria</taxon>
        <taxon>Sphingomonadales</taxon>
        <taxon>Sphingomonadaceae</taxon>
        <taxon>environmental samples</taxon>
    </lineage>
</organism>
<gene>
    <name evidence="1" type="ORF">AVDCRST_MAG39-450</name>
</gene>
<proteinExistence type="predicted"/>
<protein>
    <recommendedName>
        <fullName evidence="2">DNA binding HTH domain-containing protein</fullName>
    </recommendedName>
</protein>